<evidence type="ECO:0000313" key="3">
    <source>
        <dbReference type="Proteomes" id="UP000434409"/>
    </source>
</evidence>
<reference evidence="2 3" key="1">
    <citation type="submission" date="2019-08" db="EMBL/GenBank/DDBJ databases">
        <title>In-depth cultivation of the pig gut microbiome towards novel bacterial diversity and tailored functional studies.</title>
        <authorList>
            <person name="Wylensek D."/>
            <person name="Hitch T.C.A."/>
            <person name="Clavel T."/>
        </authorList>
    </citation>
    <scope>NUCLEOTIDE SEQUENCE [LARGE SCALE GENOMIC DNA]</scope>
    <source>
        <strain evidence="2 3">68-1-5</strain>
    </source>
</reference>
<accession>A0A6N7UXH8</accession>
<gene>
    <name evidence="2" type="ORF">FYJ34_01650</name>
</gene>
<proteinExistence type="predicted"/>
<dbReference type="InterPro" id="IPR021215">
    <property type="entry name" value="DUF2752"/>
</dbReference>
<organism evidence="2 3">
    <name type="scientific">Suipraeoptans intestinalis</name>
    <dbReference type="NCBI Taxonomy" id="2606628"/>
    <lineage>
        <taxon>Bacteria</taxon>
        <taxon>Bacillati</taxon>
        <taxon>Bacillota</taxon>
        <taxon>Clostridia</taxon>
        <taxon>Lachnospirales</taxon>
        <taxon>Lachnospiraceae</taxon>
        <taxon>Suipraeoptans</taxon>
    </lineage>
</organism>
<dbReference type="EMBL" id="VULY01000018">
    <property type="protein sequence ID" value="MSR93015.1"/>
    <property type="molecule type" value="Genomic_DNA"/>
</dbReference>
<keyword evidence="1" id="KW-0472">Membrane</keyword>
<comment type="caution">
    <text evidence="2">The sequence shown here is derived from an EMBL/GenBank/DDBJ whole genome shotgun (WGS) entry which is preliminary data.</text>
</comment>
<dbReference type="Pfam" id="PF10825">
    <property type="entry name" value="DUF2752"/>
    <property type="match status" value="1"/>
</dbReference>
<dbReference type="Proteomes" id="UP000434409">
    <property type="component" value="Unassembled WGS sequence"/>
</dbReference>
<keyword evidence="3" id="KW-1185">Reference proteome</keyword>
<name>A0A6N7UXH8_9FIRM</name>
<keyword evidence="1" id="KW-0812">Transmembrane</keyword>
<evidence type="ECO:0000313" key="2">
    <source>
        <dbReference type="EMBL" id="MSR93015.1"/>
    </source>
</evidence>
<evidence type="ECO:0000256" key="1">
    <source>
        <dbReference type="SAM" id="Phobius"/>
    </source>
</evidence>
<sequence>MVALTGFPCPGCGLTRAGIHLMHGEVQSAFRIHPFIYGVAAYGAVFAINRYLLGRRMGKVLKGSLVLLVAAMCLFYIWRMIRYFPGDPPISYYGYNLLRRMMALFQYFLLK</sequence>
<feature type="transmembrane region" description="Helical" evidence="1">
    <location>
        <begin position="35"/>
        <end position="53"/>
    </location>
</feature>
<dbReference type="AlphaFoldDB" id="A0A6N7UXH8"/>
<keyword evidence="1" id="KW-1133">Transmembrane helix</keyword>
<protein>
    <submittedName>
        <fullName evidence="2">DUF2752 domain-containing protein</fullName>
    </submittedName>
</protein>
<feature type="transmembrane region" description="Helical" evidence="1">
    <location>
        <begin position="60"/>
        <end position="78"/>
    </location>
</feature>